<feature type="region of interest" description="Disordered" evidence="5">
    <location>
        <begin position="30"/>
        <end position="62"/>
    </location>
</feature>
<evidence type="ECO:0000256" key="2">
    <source>
        <dbReference type="ARBA" id="ARBA00023015"/>
    </source>
</evidence>
<evidence type="ECO:0000256" key="4">
    <source>
        <dbReference type="ARBA" id="ARBA00023170"/>
    </source>
</evidence>
<comment type="similarity">
    <text evidence="1">Belongs to the nuclear hormone receptor family.</text>
</comment>
<dbReference type="Gene3D" id="1.10.565.10">
    <property type="entry name" value="Retinoid X Receptor"/>
    <property type="match status" value="1"/>
</dbReference>
<proteinExistence type="inferred from homology"/>
<dbReference type="PANTHER" id="PTHR46397">
    <property type="entry name" value="NUCLEAR HORMONE RECEPTOR FAMILY-RELATED"/>
    <property type="match status" value="1"/>
</dbReference>
<keyword evidence="4" id="KW-0675">Receptor</keyword>
<organism evidence="7 8">
    <name type="scientific">Steinernema glaseri</name>
    <dbReference type="NCBI Taxonomy" id="37863"/>
    <lineage>
        <taxon>Eukaryota</taxon>
        <taxon>Metazoa</taxon>
        <taxon>Ecdysozoa</taxon>
        <taxon>Nematoda</taxon>
        <taxon>Chromadorea</taxon>
        <taxon>Rhabditida</taxon>
        <taxon>Tylenchina</taxon>
        <taxon>Panagrolaimomorpha</taxon>
        <taxon>Strongyloidoidea</taxon>
        <taxon>Steinernematidae</taxon>
        <taxon>Steinernema</taxon>
    </lineage>
</organism>
<dbReference type="AlphaFoldDB" id="A0A1I8AGQ6"/>
<reference evidence="8" key="1">
    <citation type="submission" date="2016-11" db="UniProtKB">
        <authorList>
            <consortium name="WormBaseParasite"/>
        </authorList>
    </citation>
    <scope>IDENTIFICATION</scope>
</reference>
<protein>
    <submittedName>
        <fullName evidence="8">NR LBD domain-containing protein</fullName>
    </submittedName>
</protein>
<keyword evidence="2" id="KW-0805">Transcription regulation</keyword>
<dbReference type="Proteomes" id="UP000095287">
    <property type="component" value="Unplaced"/>
</dbReference>
<sequence>MLRVQRALQRLPLQRAELLGLCGLLPPHRHPQQELSVQPRRDGNVGRRKLTPVSPYPQCSPPTPKGVVVDPLAYAVESSGIDCVSNRAESFCSNASTTGSVIDPPLGGPQSITIKAHEVFQALLEEERLLNERKRIMYCERDLDELVGTDDCDDITVTKEDLRPLKFAVVRRDIRPMILVAFEWLRIWPHYKNLSSHDKKVILRRCVLYQALLEPTYLTYRLGYPKKFVMPNCMTVSITDDSNEGWEDEDEISAEMKRMLYHSLMTRAVHEIVEPMNVLKITHIEYILLKAIISWKGALSTSVSAETKDLIKAEIDYLLAALNIHYHSLNYAPDTIAERTGNLLLLISSIFMIGMECIESHQKIHFFDLWQLDSLILKLLPVRRTSPIVGPSRPVQ</sequence>
<name>A0A1I8AGQ6_9BILA</name>
<evidence type="ECO:0000313" key="8">
    <source>
        <dbReference type="WBParaSite" id="L893_g561.t1"/>
    </source>
</evidence>
<feature type="domain" description="NR LBD" evidence="6">
    <location>
        <begin position="115"/>
        <end position="383"/>
    </location>
</feature>
<dbReference type="WBParaSite" id="L893_g561.t1">
    <property type="protein sequence ID" value="L893_g561.t1"/>
    <property type="gene ID" value="L893_g561"/>
</dbReference>
<dbReference type="CDD" id="cd06157">
    <property type="entry name" value="NR_LBD"/>
    <property type="match status" value="1"/>
</dbReference>
<evidence type="ECO:0000313" key="7">
    <source>
        <dbReference type="Proteomes" id="UP000095287"/>
    </source>
</evidence>
<dbReference type="PROSITE" id="PS51843">
    <property type="entry name" value="NR_LBD"/>
    <property type="match status" value="1"/>
</dbReference>
<keyword evidence="7" id="KW-1185">Reference proteome</keyword>
<accession>A0A1I8AGQ6</accession>
<evidence type="ECO:0000259" key="6">
    <source>
        <dbReference type="PROSITE" id="PS51843"/>
    </source>
</evidence>
<dbReference type="SMART" id="SM00430">
    <property type="entry name" value="HOLI"/>
    <property type="match status" value="1"/>
</dbReference>
<dbReference type="SUPFAM" id="SSF48508">
    <property type="entry name" value="Nuclear receptor ligand-binding domain"/>
    <property type="match status" value="1"/>
</dbReference>
<dbReference type="InterPro" id="IPR000536">
    <property type="entry name" value="Nucl_hrmn_rcpt_lig-bd"/>
</dbReference>
<evidence type="ECO:0000256" key="5">
    <source>
        <dbReference type="SAM" id="MobiDB-lite"/>
    </source>
</evidence>
<evidence type="ECO:0000256" key="1">
    <source>
        <dbReference type="ARBA" id="ARBA00005993"/>
    </source>
</evidence>
<evidence type="ECO:0000256" key="3">
    <source>
        <dbReference type="ARBA" id="ARBA00023163"/>
    </source>
</evidence>
<dbReference type="InterPro" id="IPR035500">
    <property type="entry name" value="NHR-like_dom_sf"/>
</dbReference>
<dbReference type="PANTHER" id="PTHR46397:SF5">
    <property type="entry name" value="NUCLEAR HORMONE RECEPTOR FAMILY MEMBER NHR-20"/>
    <property type="match status" value="1"/>
</dbReference>
<dbReference type="Pfam" id="PF00104">
    <property type="entry name" value="Hormone_recep"/>
    <property type="match status" value="1"/>
</dbReference>
<keyword evidence="3" id="KW-0804">Transcription</keyword>